<sequence length="138" mass="16026">MSVTDIKIRRQTKVFVDGTEKRLFRKPKSSQIYVISTVWRYKVITMLRAIMQRRTEAAYDVLMNFLKLLMPNFRPLTVKCDFEDAQINAWRNAFPNVSVEGCLWHYDVFAPFRNFTFIALLRGFAAGDGDAPFTDTTG</sequence>
<evidence type="ECO:0000313" key="2">
    <source>
        <dbReference type="Proteomes" id="UP001219518"/>
    </source>
</evidence>
<name>A0AAE1GX39_9NEOP</name>
<reference evidence="1" key="2">
    <citation type="journal article" date="2023" name="BMC Genomics">
        <title>Pest status, molecular evolution, and epigenetic factors derived from the genome assembly of Frankliniella fusca, a thysanopteran phytovirus vector.</title>
        <authorList>
            <person name="Catto M.A."/>
            <person name="Labadie P.E."/>
            <person name="Jacobson A.L."/>
            <person name="Kennedy G.G."/>
            <person name="Srinivasan R."/>
            <person name="Hunt B.G."/>
        </authorList>
    </citation>
    <scope>NUCLEOTIDE SEQUENCE</scope>
    <source>
        <strain evidence="1">PL_HMW_Pooled</strain>
    </source>
</reference>
<comment type="caution">
    <text evidence="1">The sequence shown here is derived from an EMBL/GenBank/DDBJ whole genome shotgun (WGS) entry which is preliminary data.</text>
</comment>
<keyword evidence="2" id="KW-1185">Reference proteome</keyword>
<proteinExistence type="predicted"/>
<organism evidence="1 2">
    <name type="scientific">Frankliniella fusca</name>
    <dbReference type="NCBI Taxonomy" id="407009"/>
    <lineage>
        <taxon>Eukaryota</taxon>
        <taxon>Metazoa</taxon>
        <taxon>Ecdysozoa</taxon>
        <taxon>Arthropoda</taxon>
        <taxon>Hexapoda</taxon>
        <taxon>Insecta</taxon>
        <taxon>Pterygota</taxon>
        <taxon>Neoptera</taxon>
        <taxon>Paraneoptera</taxon>
        <taxon>Thysanoptera</taxon>
        <taxon>Terebrantia</taxon>
        <taxon>Thripoidea</taxon>
        <taxon>Thripidae</taxon>
        <taxon>Frankliniella</taxon>
    </lineage>
</organism>
<reference evidence="1" key="1">
    <citation type="submission" date="2021-07" db="EMBL/GenBank/DDBJ databases">
        <authorList>
            <person name="Catto M.A."/>
            <person name="Jacobson A."/>
            <person name="Kennedy G."/>
            <person name="Labadie P."/>
            <person name="Hunt B.G."/>
            <person name="Srinivasan R."/>
        </authorList>
    </citation>
    <scope>NUCLEOTIDE SEQUENCE</scope>
    <source>
        <strain evidence="1">PL_HMW_Pooled</strain>
        <tissue evidence="1">Head</tissue>
    </source>
</reference>
<dbReference type="AlphaFoldDB" id="A0AAE1GX39"/>
<evidence type="ECO:0000313" key="1">
    <source>
        <dbReference type="EMBL" id="KAK3910827.1"/>
    </source>
</evidence>
<accession>A0AAE1GX39</accession>
<gene>
    <name evidence="1" type="ORF">KUF71_004315</name>
</gene>
<dbReference type="Proteomes" id="UP001219518">
    <property type="component" value="Unassembled WGS sequence"/>
</dbReference>
<dbReference type="EMBL" id="JAHWGI010000195">
    <property type="protein sequence ID" value="KAK3910827.1"/>
    <property type="molecule type" value="Genomic_DNA"/>
</dbReference>
<protein>
    <submittedName>
        <fullName evidence="1">Chondroitin sulfate N-acetylgalactosaminyltransferase 1</fullName>
    </submittedName>
</protein>